<comment type="caution">
    <text evidence="1">The sequence shown here is derived from an EMBL/GenBank/DDBJ whole genome shotgun (WGS) entry which is preliminary data.</text>
</comment>
<evidence type="ECO:0000313" key="1">
    <source>
        <dbReference type="EMBL" id="GMH30610.1"/>
    </source>
</evidence>
<protein>
    <submittedName>
        <fullName evidence="1">Uncharacterized protein</fullName>
    </submittedName>
</protein>
<evidence type="ECO:0000313" key="2">
    <source>
        <dbReference type="Proteomes" id="UP001279734"/>
    </source>
</evidence>
<reference evidence="1" key="1">
    <citation type="submission" date="2023-05" db="EMBL/GenBank/DDBJ databases">
        <title>Nepenthes gracilis genome sequencing.</title>
        <authorList>
            <person name="Fukushima K."/>
        </authorList>
    </citation>
    <scope>NUCLEOTIDE SEQUENCE</scope>
    <source>
        <strain evidence="1">SING2019-196</strain>
    </source>
</reference>
<proteinExistence type="predicted"/>
<dbReference type="EMBL" id="BSYO01000038">
    <property type="protein sequence ID" value="GMH30610.1"/>
    <property type="molecule type" value="Genomic_DNA"/>
</dbReference>
<dbReference type="Proteomes" id="UP001279734">
    <property type="component" value="Unassembled WGS sequence"/>
</dbReference>
<accession>A0AAD3TJA4</accession>
<dbReference type="PANTHER" id="PTHR33782">
    <property type="entry name" value="OS01G0121600 PROTEIN"/>
    <property type="match status" value="1"/>
</dbReference>
<keyword evidence="2" id="KW-1185">Reference proteome</keyword>
<dbReference type="AlphaFoldDB" id="A0AAD3TJA4"/>
<dbReference type="PANTHER" id="PTHR33782:SF13">
    <property type="entry name" value="BY GENSCAN AND GENEFINDER"/>
    <property type="match status" value="1"/>
</dbReference>
<gene>
    <name evidence="1" type="ORF">Nepgr_032453</name>
</gene>
<organism evidence="1 2">
    <name type="scientific">Nepenthes gracilis</name>
    <name type="common">Slender pitcher plant</name>
    <dbReference type="NCBI Taxonomy" id="150966"/>
    <lineage>
        <taxon>Eukaryota</taxon>
        <taxon>Viridiplantae</taxon>
        <taxon>Streptophyta</taxon>
        <taxon>Embryophyta</taxon>
        <taxon>Tracheophyta</taxon>
        <taxon>Spermatophyta</taxon>
        <taxon>Magnoliopsida</taxon>
        <taxon>eudicotyledons</taxon>
        <taxon>Gunneridae</taxon>
        <taxon>Pentapetalae</taxon>
        <taxon>Caryophyllales</taxon>
        <taxon>Nepenthaceae</taxon>
        <taxon>Nepenthes</taxon>
    </lineage>
</organism>
<name>A0AAD3TJA4_NEPGR</name>
<sequence>MEASALSSMNLRFPLASNTNPKHARRSAVSDQKRPEVGKVFAIRRSDSYGWDYRGQLVDENMIVLRKRIHEMKMIERNYEPPSHWMEWEKQHYSCYDENICKVLGMLQSHLINTRPSTGLAVLALIATSVPTSAVLLALRIMEAATEIISAAHGA</sequence>